<gene>
    <name evidence="3" type="ORF">PPAR1163_LOCUS229</name>
</gene>
<name>A0A7S1TN89_9STRA</name>
<proteinExistence type="predicted"/>
<feature type="compositionally biased region" description="Basic residues" evidence="1">
    <location>
        <begin position="269"/>
        <end position="280"/>
    </location>
</feature>
<sequence length="313" mass="33105">MAVRSLQIGVDRSRAVFYAGEVVTGTIVVDSIRPLRLRGLRVHFQGEARCHLKQSDRGGVGRGSVIGRKIFQDMRYTVFGGLFRTGLLYNVGEDAAFGGAAGDGVMHIPVDASELRTERNPNPVRLAVRAMEYMPGAKNDAIAIAEVAVNVAALVDAADEVTYPLTPPGKLASGGGGKAGATITLSARLVPYDAIFSASGSAPAKTHVLVLTCVGASRLRSDADGSGDVYVQAYRLAEGWRAGGALALREPRADASAAGGPARVPLRLRAPRRRAGHRRAVREEPHPLPDRRHGGPGRRRQGPVDDESDHGDA</sequence>
<feature type="compositionally biased region" description="Basic and acidic residues" evidence="1">
    <location>
        <begin position="281"/>
        <end position="293"/>
    </location>
</feature>
<feature type="domain" description="Arrestin-like N-terminal" evidence="2">
    <location>
        <begin position="7"/>
        <end position="59"/>
    </location>
</feature>
<evidence type="ECO:0000256" key="1">
    <source>
        <dbReference type="SAM" id="MobiDB-lite"/>
    </source>
</evidence>
<dbReference type="Pfam" id="PF00339">
    <property type="entry name" value="Arrestin_N"/>
    <property type="match status" value="1"/>
</dbReference>
<organism evidence="3">
    <name type="scientific">Phaeomonas parva</name>
    <dbReference type="NCBI Taxonomy" id="124430"/>
    <lineage>
        <taxon>Eukaryota</taxon>
        <taxon>Sar</taxon>
        <taxon>Stramenopiles</taxon>
        <taxon>Ochrophyta</taxon>
        <taxon>Pinguiophyceae</taxon>
        <taxon>Pinguiochrysidales</taxon>
        <taxon>Pinguiochrysidaceae</taxon>
        <taxon>Phaeomonas</taxon>
    </lineage>
</organism>
<dbReference type="EMBL" id="HBGJ01000302">
    <property type="protein sequence ID" value="CAD9241887.1"/>
    <property type="molecule type" value="Transcribed_RNA"/>
</dbReference>
<reference evidence="3" key="1">
    <citation type="submission" date="2021-01" db="EMBL/GenBank/DDBJ databases">
        <authorList>
            <person name="Corre E."/>
            <person name="Pelletier E."/>
            <person name="Niang G."/>
            <person name="Scheremetjew M."/>
            <person name="Finn R."/>
            <person name="Kale V."/>
            <person name="Holt S."/>
            <person name="Cochrane G."/>
            <person name="Meng A."/>
            <person name="Brown T."/>
            <person name="Cohen L."/>
        </authorList>
    </citation>
    <scope>NUCLEOTIDE SEQUENCE</scope>
    <source>
        <strain evidence="3">CCMP2877</strain>
    </source>
</reference>
<evidence type="ECO:0000259" key="2">
    <source>
        <dbReference type="Pfam" id="PF00339"/>
    </source>
</evidence>
<dbReference type="InterPro" id="IPR014752">
    <property type="entry name" value="Arrestin-like_C"/>
</dbReference>
<feature type="region of interest" description="Disordered" evidence="1">
    <location>
        <begin position="252"/>
        <end position="313"/>
    </location>
</feature>
<accession>A0A7S1TN89</accession>
<dbReference type="AlphaFoldDB" id="A0A7S1TN89"/>
<dbReference type="InterPro" id="IPR011021">
    <property type="entry name" value="Arrestin-like_N"/>
</dbReference>
<dbReference type="Gene3D" id="2.60.40.640">
    <property type="match status" value="1"/>
</dbReference>
<feature type="compositionally biased region" description="Acidic residues" evidence="1">
    <location>
        <begin position="304"/>
        <end position="313"/>
    </location>
</feature>
<evidence type="ECO:0000313" key="3">
    <source>
        <dbReference type="EMBL" id="CAD9241887.1"/>
    </source>
</evidence>
<protein>
    <recommendedName>
        <fullName evidence="2">Arrestin-like N-terminal domain-containing protein</fullName>
    </recommendedName>
</protein>